<gene>
    <name evidence="1" type="ORF">HOLleu_38114</name>
</gene>
<dbReference type="SUPFAM" id="SSF52540">
    <property type="entry name" value="P-loop containing nucleoside triphosphate hydrolases"/>
    <property type="match status" value="1"/>
</dbReference>
<proteinExistence type="predicted"/>
<protein>
    <submittedName>
        <fullName evidence="1">Uncharacterized protein</fullName>
    </submittedName>
</protein>
<comment type="caution">
    <text evidence="1">The sequence shown here is derived from an EMBL/GenBank/DDBJ whole genome shotgun (WGS) entry which is preliminary data.</text>
</comment>
<dbReference type="Proteomes" id="UP001152320">
    <property type="component" value="Chromosome 20"/>
</dbReference>
<dbReference type="OrthoDB" id="10045531at2759"/>
<evidence type="ECO:0000313" key="2">
    <source>
        <dbReference type="Proteomes" id="UP001152320"/>
    </source>
</evidence>
<organism evidence="1 2">
    <name type="scientific">Holothuria leucospilota</name>
    <name type="common">Black long sea cucumber</name>
    <name type="synonym">Mertensiothuria leucospilota</name>
    <dbReference type="NCBI Taxonomy" id="206669"/>
    <lineage>
        <taxon>Eukaryota</taxon>
        <taxon>Metazoa</taxon>
        <taxon>Echinodermata</taxon>
        <taxon>Eleutherozoa</taxon>
        <taxon>Echinozoa</taxon>
        <taxon>Holothuroidea</taxon>
        <taxon>Aspidochirotacea</taxon>
        <taxon>Aspidochirotida</taxon>
        <taxon>Holothuriidae</taxon>
        <taxon>Holothuria</taxon>
    </lineage>
</organism>
<name>A0A9Q1BF07_HOLLE</name>
<dbReference type="AlphaFoldDB" id="A0A9Q1BF07"/>
<evidence type="ECO:0000313" key="1">
    <source>
        <dbReference type="EMBL" id="KAJ8023043.1"/>
    </source>
</evidence>
<dbReference type="EMBL" id="JAIZAY010000020">
    <property type="protein sequence ID" value="KAJ8023043.1"/>
    <property type="molecule type" value="Genomic_DNA"/>
</dbReference>
<accession>A0A9Q1BF07</accession>
<keyword evidence="2" id="KW-1185">Reference proteome</keyword>
<dbReference type="InterPro" id="IPR027417">
    <property type="entry name" value="P-loop_NTPase"/>
</dbReference>
<sequence>MATYPSCPMCKAKHPREPDRVLKTFNFNDYPVTLPDGSEISFEEATTAYVETFFPDMDRKSYKVPAVFLYNHDDKVDHVPDDDVAMMSSERIKKGPVTEKKARSKIKTELHILEDRRQKDAVERVARTFYSWGSEQLGPMFVVSEFKFSNFLGNVNLRKEDKHEVITTDGEHDILIITKEYGVLFIQVKSVVGENYREKIRKAYGQILKDKLVFTTMNRDLSFISDVPMSGFVAVPNLTKEEIAGVEFCKSHQQVILTDNDLSEGLFKSWLASRFSKSGNTNIDKLSHDDDQLLRYKLLSSRYVGLASIVKLRTLSDGIKKVAGKVERIMLNPEQKECLKQTAKKMILMGDFGTGKSLLLMKKAEKVMKEVAINEGSVYVISFSVVSDGSGKVHDVTDNLVPYLQSINICKGEYSKNMVLTSFRDHLKFINKYIDKFPFKLTPEILCEVIKETHAIQGNCHFFLDEVPLCLGLCDSAWQSFERFCHEHESMFIWISIATCSFTLTDSIDFSNLNDYLPRTPFQKTILTRCMRTTRNSFKLLQAVREFNGDGLRKLTTCGNVVDGPRPLWLQIDRCLCGVGKDPYHCDCLAEVRLKSAFEKVLKRVEQVNRDGVTILLHGLHDTSTKMTKFLAEAARKACDAANINYRWKITSLTCDKSHKENEDDASKSAVTLVDLWSYKGNECKVVLFVDPFNGPVMWRVNTLWHGWVDISIASCRSLAQVIFITWPQEEHRLFLEDLKECMLEAGETAKDESINDFYKKLVNEITGGHNYHAEKPGGFMKFLLNKEVIERF</sequence>
<reference evidence="1" key="1">
    <citation type="submission" date="2021-10" db="EMBL/GenBank/DDBJ databases">
        <title>Tropical sea cucumber genome reveals ecological adaptation and Cuvierian tubules defense mechanism.</title>
        <authorList>
            <person name="Chen T."/>
        </authorList>
    </citation>
    <scope>NUCLEOTIDE SEQUENCE</scope>
    <source>
        <strain evidence="1">Nanhai2018</strain>
        <tissue evidence="1">Muscle</tissue>
    </source>
</reference>